<dbReference type="AlphaFoldDB" id="A0A6U4CXZ5"/>
<evidence type="ECO:0008006" key="4">
    <source>
        <dbReference type="Google" id="ProtNLM"/>
    </source>
</evidence>
<evidence type="ECO:0000313" key="2">
    <source>
        <dbReference type="EMBL" id="CAD9245534.1"/>
    </source>
</evidence>
<dbReference type="EMBL" id="HBGJ01006258">
    <property type="protein sequence ID" value="CAD9245534.1"/>
    <property type="molecule type" value="Transcribed_RNA"/>
</dbReference>
<feature type="chain" id="PRO_5036192052" description="SnoaL-like domain-containing protein" evidence="1">
    <location>
        <begin position="18"/>
        <end position="172"/>
    </location>
</feature>
<name>A0A6U4CXZ5_9STRA</name>
<evidence type="ECO:0000256" key="1">
    <source>
        <dbReference type="SAM" id="SignalP"/>
    </source>
</evidence>
<proteinExistence type="predicted"/>
<protein>
    <recommendedName>
        <fullName evidence="4">SnoaL-like domain-containing protein</fullName>
    </recommendedName>
</protein>
<gene>
    <name evidence="2" type="ORF">PPAR1163_LOCUS3883</name>
    <name evidence="3" type="ORF">PPAR1163_LOCUS3885</name>
</gene>
<feature type="signal peptide" evidence="1">
    <location>
        <begin position="1"/>
        <end position="17"/>
    </location>
</feature>
<reference evidence="2" key="1">
    <citation type="submission" date="2021-01" db="EMBL/GenBank/DDBJ databases">
        <authorList>
            <person name="Corre E."/>
            <person name="Pelletier E."/>
            <person name="Niang G."/>
            <person name="Scheremetjew M."/>
            <person name="Finn R."/>
            <person name="Kale V."/>
            <person name="Holt S."/>
            <person name="Cochrane G."/>
            <person name="Meng A."/>
            <person name="Brown T."/>
            <person name="Cohen L."/>
        </authorList>
    </citation>
    <scope>NUCLEOTIDE SEQUENCE</scope>
    <source>
        <strain evidence="2">CCMP2877</strain>
    </source>
</reference>
<evidence type="ECO:0000313" key="3">
    <source>
        <dbReference type="EMBL" id="CAD9245536.1"/>
    </source>
</evidence>
<dbReference type="EMBL" id="HBGJ01006260">
    <property type="protein sequence ID" value="CAD9245536.1"/>
    <property type="molecule type" value="Transcribed_RNA"/>
</dbReference>
<keyword evidence="1" id="KW-0732">Signal</keyword>
<accession>A0A6U4CXZ5</accession>
<organism evidence="2">
    <name type="scientific">Phaeomonas parva</name>
    <dbReference type="NCBI Taxonomy" id="124430"/>
    <lineage>
        <taxon>Eukaryota</taxon>
        <taxon>Sar</taxon>
        <taxon>Stramenopiles</taxon>
        <taxon>Ochrophyta</taxon>
        <taxon>Pinguiophyceae</taxon>
        <taxon>Pinguiochrysidales</taxon>
        <taxon>Pinguiochrysidaceae</taxon>
        <taxon>Phaeomonas</taxon>
    </lineage>
</organism>
<sequence length="172" mass="19571">MKVTSLVLAALVGAAQAVLPPAEVRSYCVDIFRTAFPHQHWVTRGDLEQFIRKVNPGDNYFSCPEGVEDNTLTNFSQLELFEWFNHNFDPDMLKYSETIVGDVSVSGNVCSFEKTFTALMSEDCYVSVMSRLFMEITDDGMVKRWVDHFDGEELGRQMTVCSLGRHIPRTEL</sequence>